<dbReference type="EMBL" id="AWWV01010644">
    <property type="protein sequence ID" value="OMO77952.1"/>
    <property type="molecule type" value="Genomic_DNA"/>
</dbReference>
<evidence type="ECO:0000256" key="1">
    <source>
        <dbReference type="SAM" id="MobiDB-lite"/>
    </source>
</evidence>
<gene>
    <name evidence="2" type="ORF">CCACVL1_14731</name>
</gene>
<comment type="caution">
    <text evidence="2">The sequence shown here is derived from an EMBL/GenBank/DDBJ whole genome shotgun (WGS) entry which is preliminary data.</text>
</comment>
<feature type="region of interest" description="Disordered" evidence="1">
    <location>
        <begin position="1"/>
        <end position="20"/>
    </location>
</feature>
<accession>A0A1R3I5T6</accession>
<name>A0A1R3I5T6_COCAP</name>
<dbReference type="AlphaFoldDB" id="A0A1R3I5T6"/>
<sequence length="20" mass="2088">MASSSSTELGSRIKFNGKTS</sequence>
<evidence type="ECO:0000313" key="2">
    <source>
        <dbReference type="EMBL" id="OMO77952.1"/>
    </source>
</evidence>
<reference evidence="2 3" key="1">
    <citation type="submission" date="2013-09" db="EMBL/GenBank/DDBJ databases">
        <title>Corchorus capsularis genome sequencing.</title>
        <authorList>
            <person name="Alam M."/>
            <person name="Haque M.S."/>
            <person name="Islam M.S."/>
            <person name="Emdad E.M."/>
            <person name="Islam M.M."/>
            <person name="Ahmed B."/>
            <person name="Halim A."/>
            <person name="Hossen Q.M.M."/>
            <person name="Hossain M.Z."/>
            <person name="Ahmed R."/>
            <person name="Khan M.M."/>
            <person name="Islam R."/>
            <person name="Rashid M.M."/>
            <person name="Khan S.A."/>
            <person name="Rahman M.S."/>
            <person name="Alam M."/>
        </authorList>
    </citation>
    <scope>NUCLEOTIDE SEQUENCE [LARGE SCALE GENOMIC DNA]</scope>
    <source>
        <strain evidence="3">cv. CVL-1</strain>
        <tissue evidence="2">Whole seedling</tissue>
    </source>
</reference>
<evidence type="ECO:0000313" key="3">
    <source>
        <dbReference type="Proteomes" id="UP000188268"/>
    </source>
</evidence>
<dbReference type="Proteomes" id="UP000188268">
    <property type="component" value="Unassembled WGS sequence"/>
</dbReference>
<protein>
    <submittedName>
        <fullName evidence="2">Uncharacterized protein</fullName>
    </submittedName>
</protein>
<proteinExistence type="predicted"/>
<keyword evidence="3" id="KW-1185">Reference proteome</keyword>
<organism evidence="2 3">
    <name type="scientific">Corchorus capsularis</name>
    <name type="common">Jute</name>
    <dbReference type="NCBI Taxonomy" id="210143"/>
    <lineage>
        <taxon>Eukaryota</taxon>
        <taxon>Viridiplantae</taxon>
        <taxon>Streptophyta</taxon>
        <taxon>Embryophyta</taxon>
        <taxon>Tracheophyta</taxon>
        <taxon>Spermatophyta</taxon>
        <taxon>Magnoliopsida</taxon>
        <taxon>eudicotyledons</taxon>
        <taxon>Gunneridae</taxon>
        <taxon>Pentapetalae</taxon>
        <taxon>rosids</taxon>
        <taxon>malvids</taxon>
        <taxon>Malvales</taxon>
        <taxon>Malvaceae</taxon>
        <taxon>Grewioideae</taxon>
        <taxon>Apeibeae</taxon>
        <taxon>Corchorus</taxon>
    </lineage>
</organism>